<organism evidence="1 2">
    <name type="scientific">Candidatus Methanobinarius endosymbioticus</name>
    <dbReference type="NCBI Taxonomy" id="2006182"/>
    <lineage>
        <taxon>Archaea</taxon>
        <taxon>Methanobacteriati</taxon>
        <taxon>Methanobacteriota</taxon>
        <taxon>Methanomada group</taxon>
        <taxon>Methanobacteria</taxon>
        <taxon>Methanobacteriales</taxon>
        <taxon>Methanobacteriaceae</taxon>
        <taxon>Candidatus Methanobinarius</taxon>
    </lineage>
</organism>
<proteinExistence type="predicted"/>
<name>A0A366MGI2_9EURY</name>
<evidence type="ECO:0000313" key="1">
    <source>
        <dbReference type="EMBL" id="RBQ24572.1"/>
    </source>
</evidence>
<evidence type="ECO:0000313" key="2">
    <source>
        <dbReference type="Proteomes" id="UP000253099"/>
    </source>
</evidence>
<dbReference type="Proteomes" id="UP000253099">
    <property type="component" value="Unassembled WGS sequence"/>
</dbReference>
<sequence>MINEEEAQVIASRYIEEKEAVAGIPRLKEVRADLLIYIVPVLVNDIPKGEIHIHSETGENLGGAGC</sequence>
<keyword evidence="2" id="KW-1185">Reference proteome</keyword>
<gene>
    <name evidence="1" type="ORF">ALNOE001_00710</name>
</gene>
<protein>
    <submittedName>
        <fullName evidence="1">Uncharacterized protein</fullName>
    </submittedName>
</protein>
<reference evidence="1 2" key="1">
    <citation type="submission" date="2018-06" db="EMBL/GenBank/DDBJ databases">
        <title>Genomic insight into two independent archaeal endosymbiosis events.</title>
        <authorList>
            <person name="Lind A.E."/>
            <person name="Lewis W.H."/>
            <person name="Spang A."/>
            <person name="Guy L."/>
            <person name="Embley M.T."/>
            <person name="Ettema T.J.G."/>
        </authorList>
    </citation>
    <scope>NUCLEOTIDE SEQUENCE [LARGE SCALE GENOMIC DNA]</scope>
    <source>
        <strain evidence="1">NOE</strain>
    </source>
</reference>
<comment type="caution">
    <text evidence="1">The sequence shown here is derived from an EMBL/GenBank/DDBJ whole genome shotgun (WGS) entry which is preliminary data.</text>
</comment>
<dbReference type="AlphaFoldDB" id="A0A366MGI2"/>
<accession>A0A366MGI2</accession>
<dbReference type="EMBL" id="NIZT01000002">
    <property type="protein sequence ID" value="RBQ24572.1"/>
    <property type="molecule type" value="Genomic_DNA"/>
</dbReference>